<feature type="transmembrane region" description="Helical" evidence="9">
    <location>
        <begin position="47"/>
        <end position="73"/>
    </location>
</feature>
<proteinExistence type="predicted"/>
<feature type="transmembrane region" description="Helical" evidence="9">
    <location>
        <begin position="180"/>
        <end position="196"/>
    </location>
</feature>
<feature type="binding site" evidence="8">
    <location>
        <position position="496"/>
    </location>
    <ligand>
        <name>Mn(2+)</name>
        <dbReference type="ChEBI" id="CHEBI:29035"/>
    </ligand>
</feature>
<dbReference type="InterPro" id="IPR050448">
    <property type="entry name" value="OpgB/LTA_synthase_biosynth"/>
</dbReference>
<dbReference type="AlphaFoldDB" id="A0A193LJ55"/>
<sequence length="646" mass="71174">MSGCWSHRLSAVLFVIVPVLLLGLVVRLLLCAITWSELSGLNSVLAAFAVGFLNDTVFAFYASVPVVLYLLLIPQRLFRTGGHKVLSFLFFACAYASMLFVAVAEWVFWDEFGVRFNFIAVDYLVYTTEVVDNILQSYPVAALLTVIALAAFASMAFVSRTTAYKRWLISETPFAARGKVAVLLIAVPVMTTTIYAQKDMPHFDNRYVQEVAKNGGYSFFAAFRNNELGFRDFYQTADASLTEPRIRALVSEATSEFDHDPSKPYRRFIQAEGEERRLNVIQITVESLSASYLGVFGNDEGLTPNLDRLASQSLSFTNFMATGTRTVRGMESLALSVPPTPGRSIVKRPDNSGLFSIATVFRNKGYETSFFYGGRGYFDNMNTFFGGNGFVIHDQASAAADDISFTNAWGVSDEDLYAWVLDDADRKAAAGQPFYDFVMTTSNHRPYTYPEGKIDIPSHSGRQGAVKYTDYAIGKFLQEASQRPWFGNTVFVIVADHCAGSAGKTELPVENYRIPLMVYAPGLITPGVVTTLSSQIDYAPTLFSLLNWSYASEFFGKDILGMAAEDGRALLGTYQSLGLLQGATLTVLKPVSRAEAFHYDSATGTQSRIPVAPTAKLDTIAFYQTAADAYDSRSEPAAIYQAAVRR</sequence>
<dbReference type="Gene3D" id="3.30.1120.80">
    <property type="match status" value="1"/>
</dbReference>
<evidence type="ECO:0000256" key="2">
    <source>
        <dbReference type="ARBA" id="ARBA00022475"/>
    </source>
</evidence>
<dbReference type="KEGG" id="woc:BA177_15660"/>
<dbReference type="InterPro" id="IPR000917">
    <property type="entry name" value="Sulfatase_N"/>
</dbReference>
<evidence type="ECO:0000256" key="5">
    <source>
        <dbReference type="ARBA" id="ARBA00023136"/>
    </source>
</evidence>
<dbReference type="Proteomes" id="UP000092695">
    <property type="component" value="Chromosome"/>
</dbReference>
<evidence type="ECO:0000313" key="11">
    <source>
        <dbReference type="EMBL" id="ANO52429.1"/>
    </source>
</evidence>
<feature type="transmembrane region" description="Helical" evidence="9">
    <location>
        <begin position="138"/>
        <end position="159"/>
    </location>
</feature>
<keyword evidence="4 9" id="KW-1133">Transmembrane helix</keyword>
<evidence type="ECO:0000256" key="8">
    <source>
        <dbReference type="PIRSR" id="PIRSR005091-3"/>
    </source>
</evidence>
<feature type="binding site" evidence="8">
    <location>
        <position position="497"/>
    </location>
    <ligand>
        <name>Mn(2+)</name>
        <dbReference type="ChEBI" id="CHEBI:29035"/>
    </ligand>
</feature>
<feature type="binding site" evidence="8">
    <location>
        <position position="326"/>
    </location>
    <ligand>
        <name>Mn(2+)</name>
        <dbReference type="ChEBI" id="CHEBI:29035"/>
    </ligand>
</feature>
<comment type="subcellular location">
    <subcellularLocation>
        <location evidence="1">Cell membrane</location>
        <topology evidence="1">Multi-pass membrane protein</topology>
    </subcellularLocation>
</comment>
<name>A0A193LJ55_9GAMM</name>
<dbReference type="GO" id="GO:0005886">
    <property type="term" value="C:plasma membrane"/>
    <property type="evidence" value="ECO:0007669"/>
    <property type="project" value="UniProtKB-SubCell"/>
</dbReference>
<protein>
    <recommendedName>
        <fullName evidence="10">Sulfatase N-terminal domain-containing protein</fullName>
    </recommendedName>
</protein>
<feature type="domain" description="Sulfatase N-terminal" evidence="10">
    <location>
        <begin position="279"/>
        <end position="547"/>
    </location>
</feature>
<keyword evidence="2" id="KW-1003">Cell membrane</keyword>
<evidence type="ECO:0000256" key="3">
    <source>
        <dbReference type="ARBA" id="ARBA00022692"/>
    </source>
</evidence>
<dbReference type="GO" id="GO:0046872">
    <property type="term" value="F:metal ion binding"/>
    <property type="evidence" value="ECO:0007669"/>
    <property type="project" value="UniProtKB-KW"/>
</dbReference>
<evidence type="ECO:0000256" key="4">
    <source>
        <dbReference type="ARBA" id="ARBA00022989"/>
    </source>
</evidence>
<dbReference type="PANTHER" id="PTHR47371">
    <property type="entry name" value="LIPOTEICHOIC ACID SYNTHASE"/>
    <property type="match status" value="1"/>
</dbReference>
<evidence type="ECO:0000256" key="1">
    <source>
        <dbReference type="ARBA" id="ARBA00004651"/>
    </source>
</evidence>
<evidence type="ECO:0000256" key="6">
    <source>
        <dbReference type="PIRSR" id="PIRSR005091-1"/>
    </source>
</evidence>
<feature type="binding site" evidence="7">
    <location>
        <position position="444"/>
    </location>
    <ligand>
        <name>substrate</name>
    </ligand>
</feature>
<feature type="binding site" evidence="8">
    <location>
        <position position="286"/>
    </location>
    <ligand>
        <name>Mn(2+)</name>
        <dbReference type="ChEBI" id="CHEBI:29035"/>
    </ligand>
</feature>
<dbReference type="PIRSF" id="PIRSF005091">
    <property type="entry name" value="Mmb_sulf_HI1246"/>
    <property type="match status" value="1"/>
</dbReference>
<evidence type="ECO:0000256" key="9">
    <source>
        <dbReference type="SAM" id="Phobius"/>
    </source>
</evidence>
<keyword evidence="7" id="KW-0464">Manganese</keyword>
<feature type="active site" evidence="6">
    <location>
        <position position="326"/>
    </location>
</feature>
<keyword evidence="5 9" id="KW-0472">Membrane</keyword>
<feature type="transmembrane region" description="Helical" evidence="9">
    <location>
        <begin position="85"/>
        <end position="109"/>
    </location>
</feature>
<keyword evidence="7" id="KW-0479">Metal-binding</keyword>
<organism evidence="11 12">
    <name type="scientific">Woeseia oceani</name>
    <dbReference type="NCBI Taxonomy" id="1548547"/>
    <lineage>
        <taxon>Bacteria</taxon>
        <taxon>Pseudomonadati</taxon>
        <taxon>Pseudomonadota</taxon>
        <taxon>Gammaproteobacteria</taxon>
        <taxon>Woeseiales</taxon>
        <taxon>Woeseiaceae</taxon>
        <taxon>Woeseia</taxon>
    </lineage>
</organism>
<accession>A0A193LJ55</accession>
<dbReference type="SUPFAM" id="SSF53649">
    <property type="entry name" value="Alkaline phosphatase-like"/>
    <property type="match status" value="1"/>
</dbReference>
<keyword evidence="3 9" id="KW-0812">Transmembrane</keyword>
<dbReference type="Pfam" id="PF00884">
    <property type="entry name" value="Sulfatase"/>
    <property type="match status" value="1"/>
</dbReference>
<feature type="transmembrane region" description="Helical" evidence="9">
    <location>
        <begin position="12"/>
        <end position="35"/>
    </location>
</feature>
<dbReference type="PANTHER" id="PTHR47371:SF3">
    <property type="entry name" value="PHOSPHOGLYCEROL TRANSFERASE I"/>
    <property type="match status" value="1"/>
</dbReference>
<dbReference type="InterPro" id="IPR012160">
    <property type="entry name" value="LtaS-like"/>
</dbReference>
<evidence type="ECO:0000256" key="7">
    <source>
        <dbReference type="PIRSR" id="PIRSR005091-2"/>
    </source>
</evidence>
<evidence type="ECO:0000259" key="10">
    <source>
        <dbReference type="Pfam" id="PF00884"/>
    </source>
</evidence>
<gene>
    <name evidence="11" type="ORF">BA177_15660</name>
</gene>
<keyword evidence="12" id="KW-1185">Reference proteome</keyword>
<dbReference type="Gene3D" id="3.40.720.10">
    <property type="entry name" value="Alkaline Phosphatase, subunit A"/>
    <property type="match status" value="1"/>
</dbReference>
<reference evidence="11 12" key="1">
    <citation type="submission" date="2016-06" db="EMBL/GenBank/DDBJ databases">
        <title>Complete genome sequence of a deep-branching marine Gamma Proteobacterium Woeseia oceani type strain XK5.</title>
        <authorList>
            <person name="Mu D."/>
            <person name="Du Z."/>
        </authorList>
    </citation>
    <scope>NUCLEOTIDE SEQUENCE [LARGE SCALE GENOMIC DNA]</scope>
    <source>
        <strain evidence="11 12">XK5</strain>
    </source>
</reference>
<dbReference type="CDD" id="cd16015">
    <property type="entry name" value="LTA_synthase"/>
    <property type="match status" value="1"/>
</dbReference>
<dbReference type="EMBL" id="CP016268">
    <property type="protein sequence ID" value="ANO52429.1"/>
    <property type="molecule type" value="Genomic_DNA"/>
</dbReference>
<evidence type="ECO:0000313" key="12">
    <source>
        <dbReference type="Proteomes" id="UP000092695"/>
    </source>
</evidence>
<dbReference type="InterPro" id="IPR017850">
    <property type="entry name" value="Alkaline_phosphatase_core_sf"/>
</dbReference>